<dbReference type="Gene3D" id="1.25.10.70">
    <property type="match status" value="1"/>
</dbReference>
<dbReference type="InterPro" id="IPR018864">
    <property type="entry name" value="Nucleoporin_Nup188_N"/>
</dbReference>
<dbReference type="Pfam" id="PF10487">
    <property type="entry name" value="Nup188_N"/>
    <property type="match status" value="1"/>
</dbReference>
<feature type="domain" description="Nucleoporin Nup188 N-terminal subdomain III" evidence="12">
    <location>
        <begin position="755"/>
        <end position="1166"/>
    </location>
</feature>
<keyword evidence="3" id="KW-0509">mRNA transport</keyword>
<evidence type="ECO:0000256" key="9">
    <source>
        <dbReference type="ARBA" id="ARBA00040174"/>
    </source>
</evidence>
<keyword evidence="6" id="KW-0906">Nuclear pore complex</keyword>
<evidence type="ECO:0000259" key="11">
    <source>
        <dbReference type="Pfam" id="PF18378"/>
    </source>
</evidence>
<dbReference type="InterPro" id="IPR048883">
    <property type="entry name" value="Nup188_N-subdom_III"/>
</dbReference>
<dbReference type="GO" id="GO:0006606">
    <property type="term" value="P:protein import into nucleus"/>
    <property type="evidence" value="ECO:0007669"/>
    <property type="project" value="TreeGrafter"/>
</dbReference>
<feature type="non-terminal residue" evidence="13">
    <location>
        <position position="1658"/>
    </location>
</feature>
<dbReference type="EMBL" id="KV749478">
    <property type="protein sequence ID" value="OCL09247.1"/>
    <property type="molecule type" value="Genomic_DNA"/>
</dbReference>
<reference evidence="13 14" key="1">
    <citation type="journal article" date="2016" name="Nat. Commun.">
        <title>Ectomycorrhizal ecology is imprinted in the genome of the dominant symbiotic fungus Cenococcum geophilum.</title>
        <authorList>
            <consortium name="DOE Joint Genome Institute"/>
            <person name="Peter M."/>
            <person name="Kohler A."/>
            <person name="Ohm R.A."/>
            <person name="Kuo A."/>
            <person name="Krutzmann J."/>
            <person name="Morin E."/>
            <person name="Arend M."/>
            <person name="Barry K.W."/>
            <person name="Binder M."/>
            <person name="Choi C."/>
            <person name="Clum A."/>
            <person name="Copeland A."/>
            <person name="Grisel N."/>
            <person name="Haridas S."/>
            <person name="Kipfer T."/>
            <person name="LaButti K."/>
            <person name="Lindquist E."/>
            <person name="Lipzen A."/>
            <person name="Maire R."/>
            <person name="Meier B."/>
            <person name="Mihaltcheva S."/>
            <person name="Molinier V."/>
            <person name="Murat C."/>
            <person name="Poggeler S."/>
            <person name="Quandt C.A."/>
            <person name="Sperisen C."/>
            <person name="Tritt A."/>
            <person name="Tisserant E."/>
            <person name="Crous P.W."/>
            <person name="Henrissat B."/>
            <person name="Nehls U."/>
            <person name="Egli S."/>
            <person name="Spatafora J.W."/>
            <person name="Grigoriev I.V."/>
            <person name="Martin F.M."/>
        </authorList>
    </citation>
    <scope>NUCLEOTIDE SEQUENCE [LARGE SCALE GENOMIC DNA]</scope>
    <source>
        <strain evidence="13 14">CBS 207.34</strain>
    </source>
</reference>
<dbReference type="PANTHER" id="PTHR31431">
    <property type="entry name" value="NUCLEOPORIN NUP188 HOMOLOG"/>
    <property type="match status" value="1"/>
</dbReference>
<feature type="domain" description="Nuclear pore protein Nup188 C-terminal" evidence="11">
    <location>
        <begin position="1470"/>
        <end position="1657"/>
    </location>
</feature>
<dbReference type="InterPro" id="IPR041634">
    <property type="entry name" value="Nup188_C"/>
</dbReference>
<evidence type="ECO:0000256" key="3">
    <source>
        <dbReference type="ARBA" id="ARBA00022816"/>
    </source>
</evidence>
<sequence length="1658" mass="183853">MAPIKEKEEAFFPSLDKCFSGEQQLLSWRTVFFTLCDQDTALKCHALRHFLFDDASISILSHPLKPFSSPSQTTKSKFETITAAINVTPTQNGHYDINEIKEDALWLSQETKIDEVSALRIVILEWQSRPALRLLSGFTEEEALSVQDAAGASNLGASTFWANSSILSAPVGASAQSSTWFNAREQRQSRLLDIYLSERIHIIRIHEALIRGKNTAGPQQTTSGKGKVNTTDTWIQEVGKAVFSKQQAEGQKPSQEHGFLLQCIDAVQLRLTGIEKGSGWTIPESTQAGAEEKWSLCQCIEIVHILHLMFTHIDSIYNKLPPTSVVLAWFRFMGQWAFFKSIQFPFASQESMISLIQLLVSTISLAILKLELALEYWETEVSNLRASVENMGSIYISDTTCVREITGIFFEAASYGTSPATPAVFAWSIIAFVLKGYADAIAGDGERQIGQDEYSAQDSQARPSPLEEAVNALEDKSLSENPIQALAEESAKAGVFELITNMTEMVSSTFSASIDEVTANRERMLLLQLIRASLGTGLVRYTPEVLIATMGVLTRQRRFWNWVDTSAQAQDDPVVYAFANDTDVLVPILLEEAQYRYPYETPPLLKFCSALTLGAKAINGGMPPAAHLLLGTSRFTQTLPPHFQAYGLENEEEGANLIRLREDLPLFAVGRTKRLFSHSRREITARASTYAEDEMFIPCETVGFVVDDSKKPHTVTWNYPHSALTYLVTLLSTFMVGSKCVEYATKEPTSLDNATEIIGILADLLTASVRSSDASGDQAVCSPELLEAINVGADQNHDTVSIVFAIFEQEMQRQCEQPGTDGPLELLVNCTRFIYALVPVLPSRVWPWLARSRLLEIDGNGGSLASILVGTEMVVGRYEFLIGCIRMFEALVDDSITRSVIRKGTSKAITRFGSAPAAGSGSSEKIMSNTLLIFGRTLTGIFESSLSWRFGRVDEKLEINIRLSGIFNRILKYAYGFDDTTKLSSKLTGLLAPIAEYLADLFLSNSTNDLPTNPILNGFISGTTQPDTTILTTAVQLWSQQTRAILSFSNTLIRVGMLLERPCSHLERQLFKATPLLTRLYAIDESYKSPVILLLESLVRSAARADGEPPSLLGHLGSETAKSFLNILSTLGRPLKNEDVEIDIWNFLSAVVSSKQQWLAIYLLTGTTPRESLKSKGEKSSSQPRGKALFAFALDELSSMDTTKPRRTIAMLQFIALAQNHWPWAMNDLRKHPKFISGMTKFLKDLRKTDPKTESEIVEKCNENRMAGLISEIIAMHLHSSRQMGDYAASKEIVPSLTYLMDHGVSVPSYNSSLHANLKKNFEAKYQGCSLTSFKRTQISPAEFGREYFYDLGFAQKILGFDSSWKGQRNQGFCEEVVRANLNLSVVESQIVLLRSWKLLAAELSNFVSRDRRLEEPLAKAAADCLNANAESNLPQALFGRLMLLRVDLAFALTQKLVDARAKTPEARSLFSVVWKTIRATGQDFEVAFAGEQADYYRSLLRILFLSLRFHVSGSGSDPGSDDRKPFGASVSADNRLVKTIAPELLEILSEVVAKGFRSLSNQIHEDPKSCQPSDFVLLTGLLQTILRIPDMRNQRSQAALQFSNHSTSRYATSLFSWADQLAIDRDPIYGELSMLFLLELSSIPDMAEALAADGLLA</sequence>
<evidence type="ECO:0000256" key="8">
    <source>
        <dbReference type="ARBA" id="ARBA00038387"/>
    </source>
</evidence>
<dbReference type="GO" id="GO:0044611">
    <property type="term" value="C:nuclear pore inner ring"/>
    <property type="evidence" value="ECO:0007669"/>
    <property type="project" value="TreeGrafter"/>
</dbReference>
<keyword evidence="7" id="KW-0539">Nucleus</keyword>
<dbReference type="OrthoDB" id="102511at2759"/>
<keyword evidence="2" id="KW-0813">Transport</keyword>
<dbReference type="GO" id="GO:0051028">
    <property type="term" value="P:mRNA transport"/>
    <property type="evidence" value="ECO:0007669"/>
    <property type="project" value="UniProtKB-KW"/>
</dbReference>
<keyword evidence="5" id="KW-0811">Translocation</keyword>
<dbReference type="Pfam" id="PF21094">
    <property type="entry name" value="Nup188_SH3-like"/>
    <property type="match status" value="1"/>
</dbReference>
<dbReference type="PANTHER" id="PTHR31431:SF1">
    <property type="entry name" value="NUCLEOPORIN NUP188"/>
    <property type="match status" value="1"/>
</dbReference>
<evidence type="ECO:0000259" key="10">
    <source>
        <dbReference type="Pfam" id="PF10487"/>
    </source>
</evidence>
<protein>
    <recommendedName>
        <fullName evidence="9">Nucleoporin NUP188</fullName>
    </recommendedName>
</protein>
<evidence type="ECO:0000256" key="4">
    <source>
        <dbReference type="ARBA" id="ARBA00022927"/>
    </source>
</evidence>
<dbReference type="GO" id="GO:0006405">
    <property type="term" value="P:RNA export from nucleus"/>
    <property type="evidence" value="ECO:0007669"/>
    <property type="project" value="TreeGrafter"/>
</dbReference>
<dbReference type="InterPro" id="IPR044840">
    <property type="entry name" value="Nup188"/>
</dbReference>
<evidence type="ECO:0000256" key="6">
    <source>
        <dbReference type="ARBA" id="ARBA00023132"/>
    </source>
</evidence>
<evidence type="ECO:0000256" key="2">
    <source>
        <dbReference type="ARBA" id="ARBA00022448"/>
    </source>
</evidence>
<comment type="similarity">
    <text evidence="8">Belongs to the Nup188 family.</text>
</comment>
<evidence type="ECO:0000313" key="14">
    <source>
        <dbReference type="Proteomes" id="UP000250140"/>
    </source>
</evidence>
<dbReference type="Proteomes" id="UP000250140">
    <property type="component" value="Unassembled WGS sequence"/>
</dbReference>
<organism evidence="13 14">
    <name type="scientific">Glonium stellatum</name>
    <dbReference type="NCBI Taxonomy" id="574774"/>
    <lineage>
        <taxon>Eukaryota</taxon>
        <taxon>Fungi</taxon>
        <taxon>Dikarya</taxon>
        <taxon>Ascomycota</taxon>
        <taxon>Pezizomycotina</taxon>
        <taxon>Dothideomycetes</taxon>
        <taxon>Pleosporomycetidae</taxon>
        <taxon>Gloniales</taxon>
        <taxon>Gloniaceae</taxon>
        <taxon>Glonium</taxon>
    </lineage>
</organism>
<dbReference type="Pfam" id="PF18378">
    <property type="entry name" value="Nup188_C"/>
    <property type="match status" value="1"/>
</dbReference>
<evidence type="ECO:0000256" key="7">
    <source>
        <dbReference type="ARBA" id="ARBA00023242"/>
    </source>
</evidence>
<feature type="domain" description="Nucleoporin Nup188 N-terminal" evidence="10">
    <location>
        <begin position="98"/>
        <end position="435"/>
    </location>
</feature>
<evidence type="ECO:0000256" key="1">
    <source>
        <dbReference type="ARBA" id="ARBA00004567"/>
    </source>
</evidence>
<evidence type="ECO:0000259" key="12">
    <source>
        <dbReference type="Pfam" id="PF21093"/>
    </source>
</evidence>
<dbReference type="GO" id="GO:0017056">
    <property type="term" value="F:structural constituent of nuclear pore"/>
    <property type="evidence" value="ECO:0007669"/>
    <property type="project" value="InterPro"/>
</dbReference>
<keyword evidence="14" id="KW-1185">Reference proteome</keyword>
<gene>
    <name evidence="13" type="ORF">AOQ84DRAFT_317288</name>
</gene>
<evidence type="ECO:0000313" key="13">
    <source>
        <dbReference type="EMBL" id="OCL09247.1"/>
    </source>
</evidence>
<name>A0A8E2F294_9PEZI</name>
<accession>A0A8E2F294</accession>
<comment type="subcellular location">
    <subcellularLocation>
        <location evidence="1">Nucleus</location>
        <location evidence="1">Nuclear pore complex</location>
    </subcellularLocation>
</comment>
<keyword evidence="4" id="KW-0653">Protein transport</keyword>
<proteinExistence type="inferred from homology"/>
<dbReference type="Pfam" id="PF21093">
    <property type="entry name" value="Nup188_N-subdom_III"/>
    <property type="match status" value="1"/>
</dbReference>
<evidence type="ECO:0000256" key="5">
    <source>
        <dbReference type="ARBA" id="ARBA00023010"/>
    </source>
</evidence>